<dbReference type="Gene3D" id="3.60.10.10">
    <property type="entry name" value="Endonuclease/exonuclease/phosphatase"/>
    <property type="match status" value="1"/>
</dbReference>
<evidence type="ECO:0000313" key="4">
    <source>
        <dbReference type="Proteomes" id="UP000029964"/>
    </source>
</evidence>
<evidence type="ECO:0000313" key="3">
    <source>
        <dbReference type="EMBL" id="KFH42469.1"/>
    </source>
</evidence>
<reference evidence="4" key="1">
    <citation type="journal article" date="2014" name="Genome Announc.">
        <title>Genome sequence and annotation of Acremonium chrysogenum, producer of the beta-lactam antibiotic cephalosporin C.</title>
        <authorList>
            <person name="Terfehr D."/>
            <person name="Dahlmann T.A."/>
            <person name="Specht T."/>
            <person name="Zadra I."/>
            <person name="Kuernsteiner H."/>
            <person name="Kueck U."/>
        </authorList>
    </citation>
    <scope>NUCLEOTIDE SEQUENCE [LARGE SCALE GENOMIC DNA]</scope>
    <source>
        <strain evidence="4">ATCC 11550 / CBS 779.69 / DSM 880 / IAM 14645 / JCM 23072 / IMI 49137</strain>
    </source>
</reference>
<dbReference type="EMBL" id="JPKY01000093">
    <property type="protein sequence ID" value="KFH42469.1"/>
    <property type="molecule type" value="Genomic_DNA"/>
</dbReference>
<dbReference type="SUPFAM" id="SSF56219">
    <property type="entry name" value="DNase I-like"/>
    <property type="match status" value="1"/>
</dbReference>
<protein>
    <submittedName>
        <fullName evidence="3">Type II inositol 1,4,5-trisphosphate 5-phosphatase-like protein</fullName>
    </submittedName>
</protein>
<dbReference type="InterPro" id="IPR048869">
    <property type="entry name" value="OCRL-1_2_ASH"/>
</dbReference>
<evidence type="ECO:0000259" key="2">
    <source>
        <dbReference type="SMART" id="SM00128"/>
    </source>
</evidence>
<dbReference type="GO" id="GO:0004439">
    <property type="term" value="F:phosphatidylinositol-4,5-bisphosphate 5-phosphatase activity"/>
    <property type="evidence" value="ECO:0007669"/>
    <property type="project" value="TreeGrafter"/>
</dbReference>
<feature type="region of interest" description="Disordered" evidence="1">
    <location>
        <begin position="325"/>
        <end position="373"/>
    </location>
</feature>
<dbReference type="OrthoDB" id="7862313at2759"/>
<dbReference type="InterPro" id="IPR000300">
    <property type="entry name" value="IPPc"/>
</dbReference>
<dbReference type="PANTHER" id="PTHR11200">
    <property type="entry name" value="INOSITOL 5-PHOSPHATASE"/>
    <property type="match status" value="1"/>
</dbReference>
<feature type="compositionally biased region" description="Basic and acidic residues" evidence="1">
    <location>
        <begin position="437"/>
        <end position="462"/>
    </location>
</feature>
<feature type="compositionally biased region" description="Polar residues" evidence="1">
    <location>
        <begin position="1"/>
        <end position="12"/>
    </location>
</feature>
<dbReference type="Proteomes" id="UP000029964">
    <property type="component" value="Unassembled WGS sequence"/>
</dbReference>
<feature type="compositionally biased region" description="Acidic residues" evidence="1">
    <location>
        <begin position="463"/>
        <end position="479"/>
    </location>
</feature>
<feature type="domain" description="Inositol polyphosphate-related phosphatase" evidence="2">
    <location>
        <begin position="44"/>
        <end position="454"/>
    </location>
</feature>
<dbReference type="AlphaFoldDB" id="A0A086SZD7"/>
<dbReference type="Gene3D" id="2.60.40.10">
    <property type="entry name" value="Immunoglobulins"/>
    <property type="match status" value="1"/>
</dbReference>
<dbReference type="PANTHER" id="PTHR11200:SF300">
    <property type="entry name" value="TYPE II INOSITOL 1,4,5-TRISPHOSPHATE 5-PHOSPHATASE"/>
    <property type="match status" value="1"/>
</dbReference>
<dbReference type="GO" id="GO:0046856">
    <property type="term" value="P:phosphatidylinositol dephosphorylation"/>
    <property type="evidence" value="ECO:0007669"/>
    <property type="project" value="InterPro"/>
</dbReference>
<evidence type="ECO:0000256" key="1">
    <source>
        <dbReference type="SAM" id="MobiDB-lite"/>
    </source>
</evidence>
<keyword evidence="4" id="KW-1185">Reference proteome</keyword>
<dbReference type="InterPro" id="IPR013783">
    <property type="entry name" value="Ig-like_fold"/>
</dbReference>
<dbReference type="STRING" id="857340.A0A086SZD7"/>
<feature type="compositionally biased region" description="Polar residues" evidence="1">
    <location>
        <begin position="361"/>
        <end position="370"/>
    </location>
</feature>
<organism evidence="3 4">
    <name type="scientific">Hapsidospora chrysogenum (strain ATCC 11550 / CBS 779.69 / DSM 880 / IAM 14645 / JCM 23072 / IMI 49137)</name>
    <name type="common">Acremonium chrysogenum</name>
    <dbReference type="NCBI Taxonomy" id="857340"/>
    <lineage>
        <taxon>Eukaryota</taxon>
        <taxon>Fungi</taxon>
        <taxon>Dikarya</taxon>
        <taxon>Ascomycota</taxon>
        <taxon>Pezizomycotina</taxon>
        <taxon>Sordariomycetes</taxon>
        <taxon>Hypocreomycetidae</taxon>
        <taxon>Hypocreales</taxon>
        <taxon>Bionectriaceae</taxon>
        <taxon>Hapsidospora</taxon>
    </lineage>
</organism>
<dbReference type="HOGENOM" id="CLU_005563_0_0_1"/>
<dbReference type="SMART" id="SM00128">
    <property type="entry name" value="IPPc"/>
    <property type="match status" value="1"/>
</dbReference>
<feature type="compositionally biased region" description="Polar residues" evidence="1">
    <location>
        <begin position="328"/>
        <end position="340"/>
    </location>
</feature>
<feature type="region of interest" description="Disordered" evidence="1">
    <location>
        <begin position="437"/>
        <end position="504"/>
    </location>
</feature>
<feature type="compositionally biased region" description="Acidic residues" evidence="1">
    <location>
        <begin position="350"/>
        <end position="360"/>
    </location>
</feature>
<sequence>MATTTTEGTQPAPSIDSEPVDLGATPYSLARAVHARRAEYVRSRSTRIKIGTWNVAACPGTDKDLEQWFVDSRGLDRDFTTLHVDETTAGETGRAKAGDDDPEAAQIPGGSDIGLYVLGLQEVVDLTLPKEYMTRVVYTDNTATEKWQAAIEAAMPRGYKLVVAEQMFGLLLLIYASPEIASTISNVSTKQIGTGIGSWLANKGAVVTRLILGDTTRLVFVNCHLASGATSANLDRRCADAKQIASRAQFDPVVVAGVEDEDGEWLGDEDFAFWFGDLNFRLDSLPGEDIRRLLTLHARGEYDLDSSKQAPPDGEGIIVMRSSESQDEATMNPSLHSQEPSKGLGGESLPDPDDFPEDPSQDPTSLQATLDSILPHDQLRRVMKDRKAFHDGWREGPITFLPTYKYDVGTVGLFDSSEKQRAPSWCDRILYRTRKDKQEYEKRVSEEEDTKKKDDEMKSRGIEDDDDVLFTYDPDTDGEDQPKTTTDLGYDEYDENEDPGAEDVITKDGLHDRIKLDIYTSHQRITSSDHKPITSVFTLDYDAVVPELRSVVHAEVAKELDRAENEGRPCITVIAEGGRGHDDNAVDFGDVQFLERKTCSLTIANTGGVGATFAFVEKPRDDEDEGEESSETGWLSTSFSGPDGVQSAGGAKSGNGTTVTLEPGETVIAHVTACVTSVSHLRSLNDGNASIEDVLVLRVEEGRDHFITVRGTWQPSCFGRSVDELIRVPDGGIRSFVRERAIEGSISYDTDQKFSAPQELFKITTAMEDLAERCIADEAMLGDISLPKAPGWPLDPATWTAPIHTQEELGVALVAALDTAKPLLPALPLEAPSPHKLEVLSSILLLFLSSLTDGIIPYHLWVKLSSSLPNLATTPDAKFKILDVLSAAPAHNIALVFLTTALSRIAAELTPVVPTAAAPPSIQRRISFRRASPAANAEEDASRRRKAKERRFAEVMGPIVCRSGAGDKDKATKERERSIVEVCLRQDEG</sequence>
<accession>A0A086SZD7</accession>
<dbReference type="InterPro" id="IPR036691">
    <property type="entry name" value="Endo/exonu/phosph_ase_sf"/>
</dbReference>
<dbReference type="Pfam" id="PF21310">
    <property type="entry name" value="OCRL-like_ASH"/>
    <property type="match status" value="2"/>
</dbReference>
<name>A0A086SZD7_HAPC1</name>
<comment type="caution">
    <text evidence="3">The sequence shown here is derived from an EMBL/GenBank/DDBJ whole genome shotgun (WGS) entry which is preliminary data.</text>
</comment>
<feature type="region of interest" description="Disordered" evidence="1">
    <location>
        <begin position="1"/>
        <end position="22"/>
    </location>
</feature>
<feature type="compositionally biased region" description="Acidic residues" evidence="1">
    <location>
        <begin position="489"/>
        <end position="501"/>
    </location>
</feature>
<dbReference type="Pfam" id="PF22669">
    <property type="entry name" value="Exo_endo_phos2"/>
    <property type="match status" value="2"/>
</dbReference>
<gene>
    <name evidence="3" type="ORF">ACRE_067890</name>
</gene>
<feature type="region of interest" description="Disordered" evidence="1">
    <location>
        <begin position="616"/>
        <end position="658"/>
    </location>
</feature>
<dbReference type="InterPro" id="IPR046985">
    <property type="entry name" value="IP5"/>
</dbReference>
<proteinExistence type="predicted"/>